<dbReference type="eggNOG" id="ENOG502TCIY">
    <property type="taxonomic scope" value="Eukaryota"/>
</dbReference>
<evidence type="ECO:0008006" key="4">
    <source>
        <dbReference type="Google" id="ProtNLM"/>
    </source>
</evidence>
<dbReference type="KEGG" id="dan:6505136"/>
<evidence type="ECO:0000313" key="2">
    <source>
        <dbReference type="EMBL" id="EDV34936.1"/>
    </source>
</evidence>
<evidence type="ECO:0000256" key="1">
    <source>
        <dbReference type="SAM" id="SignalP"/>
    </source>
</evidence>
<feature type="signal peptide" evidence="1">
    <location>
        <begin position="1"/>
        <end position="24"/>
    </location>
</feature>
<dbReference type="InParanoid" id="B3MWF1"/>
<dbReference type="AlphaFoldDB" id="B3MWF1"/>
<dbReference type="OrthoDB" id="7872085at2759"/>
<reference evidence="2 3" key="1">
    <citation type="journal article" date="2007" name="Nature">
        <title>Evolution of genes and genomes on the Drosophila phylogeny.</title>
        <authorList>
            <consortium name="Drosophila 12 Genomes Consortium"/>
            <person name="Clark A.G."/>
            <person name="Eisen M.B."/>
            <person name="Smith D.R."/>
            <person name="Bergman C.M."/>
            <person name="Oliver B."/>
            <person name="Markow T.A."/>
            <person name="Kaufman T.C."/>
            <person name="Kellis M."/>
            <person name="Gelbart W."/>
            <person name="Iyer V.N."/>
            <person name="Pollard D.A."/>
            <person name="Sackton T.B."/>
            <person name="Larracuente A.M."/>
            <person name="Singh N.D."/>
            <person name="Abad J.P."/>
            <person name="Abt D.N."/>
            <person name="Adryan B."/>
            <person name="Aguade M."/>
            <person name="Akashi H."/>
            <person name="Anderson W.W."/>
            <person name="Aquadro C.F."/>
            <person name="Ardell D.H."/>
            <person name="Arguello R."/>
            <person name="Artieri C.G."/>
            <person name="Barbash D.A."/>
            <person name="Barker D."/>
            <person name="Barsanti P."/>
            <person name="Batterham P."/>
            <person name="Batzoglou S."/>
            <person name="Begun D."/>
            <person name="Bhutkar A."/>
            <person name="Blanco E."/>
            <person name="Bosak S.A."/>
            <person name="Bradley R.K."/>
            <person name="Brand A.D."/>
            <person name="Brent M.R."/>
            <person name="Brooks A.N."/>
            <person name="Brown R.H."/>
            <person name="Butlin R.K."/>
            <person name="Caggese C."/>
            <person name="Calvi B.R."/>
            <person name="Bernardo de Carvalho A."/>
            <person name="Caspi A."/>
            <person name="Castrezana S."/>
            <person name="Celniker S.E."/>
            <person name="Chang J.L."/>
            <person name="Chapple C."/>
            <person name="Chatterji S."/>
            <person name="Chinwalla A."/>
            <person name="Civetta A."/>
            <person name="Clifton S.W."/>
            <person name="Comeron J.M."/>
            <person name="Costello J.C."/>
            <person name="Coyne J.A."/>
            <person name="Daub J."/>
            <person name="David R.G."/>
            <person name="Delcher A.L."/>
            <person name="Delehaunty K."/>
            <person name="Do C.B."/>
            <person name="Ebling H."/>
            <person name="Edwards K."/>
            <person name="Eickbush T."/>
            <person name="Evans J.D."/>
            <person name="Filipski A."/>
            <person name="Findeiss S."/>
            <person name="Freyhult E."/>
            <person name="Fulton L."/>
            <person name="Fulton R."/>
            <person name="Garcia A.C."/>
            <person name="Gardiner A."/>
            <person name="Garfield D.A."/>
            <person name="Garvin B.E."/>
            <person name="Gibson G."/>
            <person name="Gilbert D."/>
            <person name="Gnerre S."/>
            <person name="Godfrey J."/>
            <person name="Good R."/>
            <person name="Gotea V."/>
            <person name="Gravely B."/>
            <person name="Greenberg A.J."/>
            <person name="Griffiths-Jones S."/>
            <person name="Gross S."/>
            <person name="Guigo R."/>
            <person name="Gustafson E.A."/>
            <person name="Haerty W."/>
            <person name="Hahn M.W."/>
            <person name="Halligan D.L."/>
            <person name="Halpern A.L."/>
            <person name="Halter G.M."/>
            <person name="Han M.V."/>
            <person name="Heger A."/>
            <person name="Hillier L."/>
            <person name="Hinrichs A.S."/>
            <person name="Holmes I."/>
            <person name="Hoskins R.A."/>
            <person name="Hubisz M.J."/>
            <person name="Hultmark D."/>
            <person name="Huntley M.A."/>
            <person name="Jaffe D.B."/>
            <person name="Jagadeeshan S."/>
            <person name="Jeck W.R."/>
            <person name="Johnson J."/>
            <person name="Jones C.D."/>
            <person name="Jordan W.C."/>
            <person name="Karpen G.H."/>
            <person name="Kataoka E."/>
            <person name="Keightley P.D."/>
            <person name="Kheradpour P."/>
            <person name="Kirkness E.F."/>
            <person name="Koerich L.B."/>
            <person name="Kristiansen K."/>
            <person name="Kudrna D."/>
            <person name="Kulathinal R.J."/>
            <person name="Kumar S."/>
            <person name="Kwok R."/>
            <person name="Lander E."/>
            <person name="Langley C.H."/>
            <person name="Lapoint R."/>
            <person name="Lazzaro B.P."/>
            <person name="Lee S.J."/>
            <person name="Levesque L."/>
            <person name="Li R."/>
            <person name="Lin C.F."/>
            <person name="Lin M.F."/>
            <person name="Lindblad-Toh K."/>
            <person name="Llopart A."/>
            <person name="Long M."/>
            <person name="Low L."/>
            <person name="Lozovsky E."/>
            <person name="Lu J."/>
            <person name="Luo M."/>
            <person name="Machado C.A."/>
            <person name="Makalowski W."/>
            <person name="Marzo M."/>
            <person name="Matsuda M."/>
            <person name="Matzkin L."/>
            <person name="McAllister B."/>
            <person name="McBride C.S."/>
            <person name="McKernan B."/>
            <person name="McKernan K."/>
            <person name="Mendez-Lago M."/>
            <person name="Minx P."/>
            <person name="Mollenhauer M.U."/>
            <person name="Montooth K."/>
            <person name="Mount S.M."/>
            <person name="Mu X."/>
            <person name="Myers E."/>
            <person name="Negre B."/>
            <person name="Newfeld S."/>
            <person name="Nielsen R."/>
            <person name="Noor M.A."/>
            <person name="O'Grady P."/>
            <person name="Pachter L."/>
            <person name="Papaceit M."/>
            <person name="Parisi M.J."/>
            <person name="Parisi M."/>
            <person name="Parts L."/>
            <person name="Pedersen J.S."/>
            <person name="Pesole G."/>
            <person name="Phillippy A.M."/>
            <person name="Ponting C.P."/>
            <person name="Pop M."/>
            <person name="Porcelli D."/>
            <person name="Powell J.R."/>
            <person name="Prohaska S."/>
            <person name="Pruitt K."/>
            <person name="Puig M."/>
            <person name="Quesneville H."/>
            <person name="Ram K.R."/>
            <person name="Rand D."/>
            <person name="Rasmussen M.D."/>
            <person name="Reed L.K."/>
            <person name="Reenan R."/>
            <person name="Reily A."/>
            <person name="Remington K.A."/>
            <person name="Rieger T.T."/>
            <person name="Ritchie M.G."/>
            <person name="Robin C."/>
            <person name="Rogers Y.H."/>
            <person name="Rohde C."/>
            <person name="Rozas J."/>
            <person name="Rubenfield M.J."/>
            <person name="Ruiz A."/>
            <person name="Russo S."/>
            <person name="Salzberg S.L."/>
            <person name="Sanchez-Gracia A."/>
            <person name="Saranga D.J."/>
            <person name="Sato H."/>
            <person name="Schaeffer S.W."/>
            <person name="Schatz M.C."/>
            <person name="Schlenke T."/>
            <person name="Schwartz R."/>
            <person name="Segarra C."/>
            <person name="Singh R.S."/>
            <person name="Sirot L."/>
            <person name="Sirota M."/>
            <person name="Sisneros N.B."/>
            <person name="Smith C.D."/>
            <person name="Smith T.F."/>
            <person name="Spieth J."/>
            <person name="Stage D.E."/>
            <person name="Stark A."/>
            <person name="Stephan W."/>
            <person name="Strausberg R.L."/>
            <person name="Strempel S."/>
            <person name="Sturgill D."/>
            <person name="Sutton G."/>
            <person name="Sutton G.G."/>
            <person name="Tao W."/>
            <person name="Teichmann S."/>
            <person name="Tobari Y.N."/>
            <person name="Tomimura Y."/>
            <person name="Tsolas J.M."/>
            <person name="Valente V.L."/>
            <person name="Venter E."/>
            <person name="Venter J.C."/>
            <person name="Vicario S."/>
            <person name="Vieira F.G."/>
            <person name="Vilella A.J."/>
            <person name="Villasante A."/>
            <person name="Walenz B."/>
            <person name="Wang J."/>
            <person name="Wasserman M."/>
            <person name="Watts T."/>
            <person name="Wilson D."/>
            <person name="Wilson R.K."/>
            <person name="Wing R.A."/>
            <person name="Wolfner M.F."/>
            <person name="Wong A."/>
            <person name="Wong G.K."/>
            <person name="Wu C.I."/>
            <person name="Wu G."/>
            <person name="Yamamoto D."/>
            <person name="Yang H.P."/>
            <person name="Yang S.P."/>
            <person name="Yorke J.A."/>
            <person name="Yoshida K."/>
            <person name="Zdobnov E."/>
            <person name="Zhang P."/>
            <person name="Zhang Y."/>
            <person name="Zimin A.V."/>
            <person name="Baldwin J."/>
            <person name="Abdouelleil A."/>
            <person name="Abdulkadir J."/>
            <person name="Abebe A."/>
            <person name="Abera B."/>
            <person name="Abreu J."/>
            <person name="Acer S.C."/>
            <person name="Aftuck L."/>
            <person name="Alexander A."/>
            <person name="An P."/>
            <person name="Anderson E."/>
            <person name="Anderson S."/>
            <person name="Arachi H."/>
            <person name="Azer M."/>
            <person name="Bachantsang P."/>
            <person name="Barry A."/>
            <person name="Bayul T."/>
            <person name="Berlin A."/>
            <person name="Bessette D."/>
            <person name="Bloom T."/>
            <person name="Blye J."/>
            <person name="Boguslavskiy L."/>
            <person name="Bonnet C."/>
            <person name="Boukhgalter B."/>
            <person name="Bourzgui I."/>
            <person name="Brown A."/>
            <person name="Cahill P."/>
            <person name="Channer S."/>
            <person name="Cheshatsang Y."/>
            <person name="Chuda L."/>
            <person name="Citroen M."/>
            <person name="Collymore A."/>
            <person name="Cooke P."/>
            <person name="Costello M."/>
            <person name="D'Aco K."/>
            <person name="Daza R."/>
            <person name="De Haan G."/>
            <person name="DeGray S."/>
            <person name="DeMaso C."/>
            <person name="Dhargay N."/>
            <person name="Dooley K."/>
            <person name="Dooley E."/>
            <person name="Doricent M."/>
            <person name="Dorje P."/>
            <person name="Dorjee K."/>
            <person name="Dupes A."/>
            <person name="Elong R."/>
            <person name="Falk J."/>
            <person name="Farina A."/>
            <person name="Faro S."/>
            <person name="Ferguson D."/>
            <person name="Fisher S."/>
            <person name="Foley C.D."/>
            <person name="Franke A."/>
            <person name="Friedrich D."/>
            <person name="Gadbois L."/>
            <person name="Gearin G."/>
            <person name="Gearin C.R."/>
            <person name="Giannoukos G."/>
            <person name="Goode T."/>
            <person name="Graham J."/>
            <person name="Grandbois E."/>
            <person name="Grewal S."/>
            <person name="Gyaltsen K."/>
            <person name="Hafez N."/>
            <person name="Hagos B."/>
            <person name="Hall J."/>
            <person name="Henson C."/>
            <person name="Hollinger A."/>
            <person name="Honan T."/>
            <person name="Huard M.D."/>
            <person name="Hughes L."/>
            <person name="Hurhula B."/>
            <person name="Husby M.E."/>
            <person name="Kamat A."/>
            <person name="Kanga B."/>
            <person name="Kashin S."/>
            <person name="Khazanovich D."/>
            <person name="Kisner P."/>
            <person name="Lance K."/>
            <person name="Lara M."/>
            <person name="Lee W."/>
            <person name="Lennon N."/>
            <person name="Letendre F."/>
            <person name="LeVine R."/>
            <person name="Lipovsky A."/>
            <person name="Liu X."/>
            <person name="Liu J."/>
            <person name="Liu S."/>
            <person name="Lokyitsang T."/>
            <person name="Lokyitsang Y."/>
            <person name="Lubonja R."/>
            <person name="Lui A."/>
            <person name="MacDonald P."/>
            <person name="Magnisalis V."/>
            <person name="Maru K."/>
            <person name="Matthews C."/>
            <person name="McCusker W."/>
            <person name="McDonough S."/>
            <person name="Mehta T."/>
            <person name="Meldrim J."/>
            <person name="Meneus L."/>
            <person name="Mihai O."/>
            <person name="Mihalev A."/>
            <person name="Mihova T."/>
            <person name="Mittelman R."/>
            <person name="Mlenga V."/>
            <person name="Montmayeur A."/>
            <person name="Mulrain L."/>
            <person name="Navidi A."/>
            <person name="Naylor J."/>
            <person name="Negash T."/>
            <person name="Nguyen T."/>
            <person name="Nguyen N."/>
            <person name="Nicol R."/>
            <person name="Norbu C."/>
            <person name="Norbu N."/>
            <person name="Novod N."/>
            <person name="O'Neill B."/>
            <person name="Osman S."/>
            <person name="Markiewicz E."/>
            <person name="Oyono O.L."/>
            <person name="Patti C."/>
            <person name="Phunkhang P."/>
            <person name="Pierre F."/>
            <person name="Priest M."/>
            <person name="Raghuraman S."/>
            <person name="Rege F."/>
            <person name="Reyes R."/>
            <person name="Rise C."/>
            <person name="Rogov P."/>
            <person name="Ross K."/>
            <person name="Ryan E."/>
            <person name="Settipalli S."/>
            <person name="Shea T."/>
            <person name="Sherpa N."/>
            <person name="Shi L."/>
            <person name="Shih D."/>
            <person name="Sparrow T."/>
            <person name="Spaulding J."/>
            <person name="Stalker J."/>
            <person name="Stange-Thomann N."/>
            <person name="Stavropoulos S."/>
            <person name="Stone C."/>
            <person name="Strader C."/>
            <person name="Tesfaye S."/>
            <person name="Thomson T."/>
            <person name="Thoulutsang Y."/>
            <person name="Thoulutsang D."/>
            <person name="Topham K."/>
            <person name="Topping I."/>
            <person name="Tsamla T."/>
            <person name="Vassiliev H."/>
            <person name="Vo A."/>
            <person name="Wangchuk T."/>
            <person name="Wangdi T."/>
            <person name="Weiand M."/>
            <person name="Wilkinson J."/>
            <person name="Wilson A."/>
            <person name="Yadav S."/>
            <person name="Young G."/>
            <person name="Yu Q."/>
            <person name="Zembek L."/>
            <person name="Zhong D."/>
            <person name="Zimmer A."/>
            <person name="Zwirko Z."/>
            <person name="Jaffe D.B."/>
            <person name="Alvarez P."/>
            <person name="Brockman W."/>
            <person name="Butler J."/>
            <person name="Chin C."/>
            <person name="Gnerre S."/>
            <person name="Grabherr M."/>
            <person name="Kleber M."/>
            <person name="Mauceli E."/>
            <person name="MacCallum I."/>
        </authorList>
    </citation>
    <scope>NUCLEOTIDE SEQUENCE [LARGE SCALE GENOMIC DNA]</scope>
    <source>
        <strain evidence="3">Tucson 14024-0371.13</strain>
    </source>
</reference>
<protein>
    <recommendedName>
        <fullName evidence="4">DUF4794 domain-containing protein</fullName>
    </recommendedName>
</protein>
<gene>
    <name evidence="2" type="primary">Dana\GF22475</name>
    <name evidence="2" type="synonym">dana_GLEANR_6440</name>
    <name evidence="2" type="ORF">GF22475</name>
</gene>
<dbReference type="Proteomes" id="UP000007801">
    <property type="component" value="Unassembled WGS sequence"/>
</dbReference>
<dbReference type="OMA" id="VRYVPMN"/>
<keyword evidence="3" id="KW-1185">Reference proteome</keyword>
<name>B3MWF1_DROAN</name>
<dbReference type="STRING" id="7217.B3MWF1"/>
<dbReference type="HOGENOM" id="CLU_842696_0_0_1"/>
<accession>B3MWF1</accession>
<keyword evidence="1" id="KW-0732">Signal</keyword>
<sequence length="279" mass="30904">MHPTLRFPLALLLTICLGVELGNTAPGNVAQLVVPLTLTEFQFPLEVKEEIREDPEPRVRNSANIVGDFQGRNFFKHSPPPSTTIIIMPSPGNSTINNTLTSSSTPASTTTTRTDDFLRTPIAVPYPVNFPVQSPAYPMQFFRQRQDQTPALSYPSAIFGWSGAEQALLGGGLGADAGYSSLASIRSPVPMVPITIGNEVRYVPLNLRMFRQLIPNRPAIRESEDPAGNDDLSPFVQEVEEVADEEDTADNSEGLGLFAQRFRQRRRRPLQNLRRVQYL</sequence>
<organism evidence="2 3">
    <name type="scientific">Drosophila ananassae</name>
    <name type="common">Fruit fly</name>
    <dbReference type="NCBI Taxonomy" id="7217"/>
    <lineage>
        <taxon>Eukaryota</taxon>
        <taxon>Metazoa</taxon>
        <taxon>Ecdysozoa</taxon>
        <taxon>Arthropoda</taxon>
        <taxon>Hexapoda</taxon>
        <taxon>Insecta</taxon>
        <taxon>Pterygota</taxon>
        <taxon>Neoptera</taxon>
        <taxon>Endopterygota</taxon>
        <taxon>Diptera</taxon>
        <taxon>Brachycera</taxon>
        <taxon>Muscomorpha</taxon>
        <taxon>Ephydroidea</taxon>
        <taxon>Drosophilidae</taxon>
        <taxon>Drosophila</taxon>
        <taxon>Sophophora</taxon>
    </lineage>
</organism>
<proteinExistence type="predicted"/>
<dbReference type="EMBL" id="CH902625">
    <property type="protein sequence ID" value="EDV34936.1"/>
    <property type="molecule type" value="Genomic_DNA"/>
</dbReference>
<feature type="chain" id="PRO_5002794014" description="DUF4794 domain-containing protein" evidence="1">
    <location>
        <begin position="25"/>
        <end position="279"/>
    </location>
</feature>
<dbReference type="GeneID" id="6505136"/>
<evidence type="ECO:0000313" key="3">
    <source>
        <dbReference type="Proteomes" id="UP000007801"/>
    </source>
</evidence>